<proteinExistence type="predicted"/>
<comment type="caution">
    <text evidence="2">The sequence shown here is derived from an EMBL/GenBank/DDBJ whole genome shotgun (WGS) entry which is preliminary data.</text>
</comment>
<keyword evidence="3" id="KW-1185">Reference proteome</keyword>
<feature type="compositionally biased region" description="Low complexity" evidence="1">
    <location>
        <begin position="29"/>
        <end position="39"/>
    </location>
</feature>
<accession>A0AAV4A5X3</accession>
<gene>
    <name evidence="2" type="ORF">PoB_002880200</name>
</gene>
<name>A0AAV4A5X3_9GAST</name>
<dbReference type="Proteomes" id="UP000735302">
    <property type="component" value="Unassembled WGS sequence"/>
</dbReference>
<feature type="region of interest" description="Disordered" evidence="1">
    <location>
        <begin position="1"/>
        <end position="47"/>
    </location>
</feature>
<dbReference type="EMBL" id="BLXT01003580">
    <property type="protein sequence ID" value="GFO02297.1"/>
    <property type="molecule type" value="Genomic_DNA"/>
</dbReference>
<evidence type="ECO:0000313" key="3">
    <source>
        <dbReference type="Proteomes" id="UP000735302"/>
    </source>
</evidence>
<reference evidence="2 3" key="1">
    <citation type="journal article" date="2021" name="Elife">
        <title>Chloroplast acquisition without the gene transfer in kleptoplastic sea slugs, Plakobranchus ocellatus.</title>
        <authorList>
            <person name="Maeda T."/>
            <person name="Takahashi S."/>
            <person name="Yoshida T."/>
            <person name="Shimamura S."/>
            <person name="Takaki Y."/>
            <person name="Nagai Y."/>
            <person name="Toyoda A."/>
            <person name="Suzuki Y."/>
            <person name="Arimoto A."/>
            <person name="Ishii H."/>
            <person name="Satoh N."/>
            <person name="Nishiyama T."/>
            <person name="Hasebe M."/>
            <person name="Maruyama T."/>
            <person name="Minagawa J."/>
            <person name="Obokata J."/>
            <person name="Shigenobu S."/>
        </authorList>
    </citation>
    <scope>NUCLEOTIDE SEQUENCE [LARGE SCALE GENOMIC DNA]</scope>
</reference>
<sequence length="79" mass="8555">MLSGSSTGQGAVNGPRTRDRRNPADVRAVSLSTVPTSSSRSRKSRVISGFKASVRPGLLRRGLNLQQKGSWKSQGWFIL</sequence>
<feature type="compositionally biased region" description="Polar residues" evidence="1">
    <location>
        <begin position="1"/>
        <end position="10"/>
    </location>
</feature>
<protein>
    <submittedName>
        <fullName evidence="2">Uncharacterized protein</fullName>
    </submittedName>
</protein>
<evidence type="ECO:0000256" key="1">
    <source>
        <dbReference type="SAM" id="MobiDB-lite"/>
    </source>
</evidence>
<evidence type="ECO:0000313" key="2">
    <source>
        <dbReference type="EMBL" id="GFO02297.1"/>
    </source>
</evidence>
<organism evidence="2 3">
    <name type="scientific">Plakobranchus ocellatus</name>
    <dbReference type="NCBI Taxonomy" id="259542"/>
    <lineage>
        <taxon>Eukaryota</taxon>
        <taxon>Metazoa</taxon>
        <taxon>Spiralia</taxon>
        <taxon>Lophotrochozoa</taxon>
        <taxon>Mollusca</taxon>
        <taxon>Gastropoda</taxon>
        <taxon>Heterobranchia</taxon>
        <taxon>Euthyneura</taxon>
        <taxon>Panpulmonata</taxon>
        <taxon>Sacoglossa</taxon>
        <taxon>Placobranchoidea</taxon>
        <taxon>Plakobranchidae</taxon>
        <taxon>Plakobranchus</taxon>
    </lineage>
</organism>
<dbReference type="AlphaFoldDB" id="A0AAV4A5X3"/>